<organism evidence="1 2">
    <name type="scientific">Beta vulgaris subsp. vulgaris</name>
    <name type="common">Beet</name>
    <dbReference type="NCBI Taxonomy" id="3555"/>
    <lineage>
        <taxon>Eukaryota</taxon>
        <taxon>Viridiplantae</taxon>
        <taxon>Streptophyta</taxon>
        <taxon>Embryophyta</taxon>
        <taxon>Tracheophyta</taxon>
        <taxon>Spermatophyta</taxon>
        <taxon>Magnoliopsida</taxon>
        <taxon>eudicotyledons</taxon>
        <taxon>Gunneridae</taxon>
        <taxon>Pentapetalae</taxon>
        <taxon>Caryophyllales</taxon>
        <taxon>Chenopodiaceae</taxon>
        <taxon>Betoideae</taxon>
        <taxon>Beta</taxon>
    </lineage>
</organism>
<dbReference type="AlphaFoldDB" id="A0A0J8B567"/>
<evidence type="ECO:0000313" key="2">
    <source>
        <dbReference type="Proteomes" id="UP000035740"/>
    </source>
</evidence>
<keyword evidence="2" id="KW-1185">Reference proteome</keyword>
<protein>
    <submittedName>
        <fullName evidence="1">Uncharacterized protein</fullName>
    </submittedName>
</protein>
<dbReference type="Gramene" id="KMS94982">
    <property type="protein sequence ID" value="KMS94982"/>
    <property type="gene ID" value="BVRB_013520"/>
</dbReference>
<proteinExistence type="predicted"/>
<sequence>MMNGHGKKLTIIYMRKEPLIILSYHQALVHQYVLLSADIGLCLHLLLECRDIPILGV</sequence>
<dbReference type="Proteomes" id="UP000035740">
    <property type="component" value="Unassembled WGS sequence"/>
</dbReference>
<name>A0A0J8B567_BETVV</name>
<reference evidence="1 2" key="1">
    <citation type="journal article" date="2014" name="Nature">
        <title>The genome of the recently domesticated crop plant sugar beet (Beta vulgaris).</title>
        <authorList>
            <person name="Dohm J.C."/>
            <person name="Minoche A.E."/>
            <person name="Holtgrawe D."/>
            <person name="Capella-Gutierrez S."/>
            <person name="Zakrzewski F."/>
            <person name="Tafer H."/>
            <person name="Rupp O."/>
            <person name="Sorensen T.R."/>
            <person name="Stracke R."/>
            <person name="Reinhardt R."/>
            <person name="Goesmann A."/>
            <person name="Kraft T."/>
            <person name="Schulz B."/>
            <person name="Stadler P.F."/>
            <person name="Schmidt T."/>
            <person name="Gabaldon T."/>
            <person name="Lehrach H."/>
            <person name="Weisshaar B."/>
            <person name="Himmelbauer H."/>
        </authorList>
    </citation>
    <scope>NUCLEOTIDE SEQUENCE [LARGE SCALE GENOMIC DNA]</scope>
    <source>
        <tissue evidence="1">Taproot</tissue>
    </source>
</reference>
<gene>
    <name evidence="1" type="ORF">BVRB_013520</name>
</gene>
<evidence type="ECO:0000313" key="1">
    <source>
        <dbReference type="EMBL" id="KMS94982.1"/>
    </source>
</evidence>
<dbReference type="EMBL" id="KQ090622">
    <property type="protein sequence ID" value="KMS94982.1"/>
    <property type="molecule type" value="Genomic_DNA"/>
</dbReference>
<accession>A0A0J8B567</accession>